<evidence type="ECO:0000313" key="2">
    <source>
        <dbReference type="Proteomes" id="UP000006532"/>
    </source>
</evidence>
<dbReference type="GeneID" id="10329535"/>
<name>E3SNI8_9CAUD</name>
<keyword evidence="2" id="KW-1185">Reference proteome</keyword>
<reference evidence="1 2" key="1">
    <citation type="journal article" date="2010" name="Environ. Microbiol.">
        <title>Genomic analysis of oceanic cyanobacterial myoviruses compared with T4-like myoviruses from diverse hosts and environments.</title>
        <authorList>
            <person name="Sullivan M.B."/>
            <person name="Huang K.H."/>
            <person name="Ignacio-Espinoza J.C."/>
            <person name="Berlin A.M."/>
            <person name="Kelly L."/>
            <person name="Weigele P.R."/>
            <person name="DeFrancesco A.S."/>
            <person name="Kern S.E."/>
            <person name="Thompson L.R."/>
            <person name="Young S."/>
            <person name="Yandava C."/>
            <person name="Fu R."/>
            <person name="Krastins B."/>
            <person name="Chase M."/>
            <person name="Sarracino D."/>
            <person name="Osburne M.S."/>
            <person name="Henn M.R."/>
            <person name="Chisholm S.W."/>
        </authorList>
    </citation>
    <scope>NUCLEOTIDE SEQUENCE [LARGE SCALE GENOMIC DNA]</scope>
    <source>
        <strain evidence="1">NATL1A-15</strain>
    </source>
</reference>
<protein>
    <submittedName>
        <fullName evidence="1">Uncharacterized protein</fullName>
    </submittedName>
</protein>
<dbReference type="EMBL" id="GU071103">
    <property type="protein sequence ID" value="ADO99033.1"/>
    <property type="molecule type" value="Genomic_DNA"/>
</dbReference>
<sequence length="37" mass="3921">MSPNFAEFLLDGANNGNEILAILEDIVEVVETGGTDL</sequence>
<dbReference type="KEGG" id="vg:10329535"/>
<dbReference type="Proteomes" id="UP000006532">
    <property type="component" value="Segment"/>
</dbReference>
<evidence type="ECO:0000313" key="1">
    <source>
        <dbReference type="EMBL" id="ADO99033.1"/>
    </source>
</evidence>
<organism evidence="1 2">
    <name type="scientific">Prochlorococcus phage P-SSM7</name>
    <dbReference type="NCBI Taxonomy" id="445688"/>
    <lineage>
        <taxon>Viruses</taxon>
        <taxon>Duplodnaviria</taxon>
        <taxon>Heunggongvirae</taxon>
        <taxon>Uroviricota</taxon>
        <taxon>Caudoviricetes</taxon>
        <taxon>Pantevenvirales</taxon>
        <taxon>Kyanoviridae</taxon>
        <taxon>Palaemonvirus</taxon>
        <taxon>Palaemonvirus pssm7</taxon>
    </lineage>
</organism>
<proteinExistence type="predicted"/>
<accession>E3SNI8</accession>
<dbReference type="RefSeq" id="YP_004324901.1">
    <property type="nucleotide sequence ID" value="NC_015290.1"/>
</dbReference>
<gene>
    <name evidence="1" type="ORF">PSSM7_070</name>
</gene>